<dbReference type="GO" id="GO:0000139">
    <property type="term" value="C:Golgi membrane"/>
    <property type="evidence" value="ECO:0007669"/>
    <property type="project" value="UniProtKB-SubCell"/>
</dbReference>
<keyword evidence="7 10" id="KW-0472">Membrane</keyword>
<evidence type="ECO:0000256" key="7">
    <source>
        <dbReference type="ARBA" id="ARBA00023136"/>
    </source>
</evidence>
<sequence>MTASLMSRSGNIQFWIATMVVVAVFCVLNVFTSSRSLNILFWRHNASLPVVEVEVVRQRERKEPKSSATMPGIAGKPPSNQNVYRQDPSRFKNNMNKGELDFSDPIFRRFGWDNDPIVIESHKLLFFTIPKNSCTEWKRLFRRMLNYSDWDTKDPHNPDSNGLRYLGRYKQSQQYEFMTSPNWTRAVFVRDPLQRLLSAFLDKAYSEEWYIRRHCCGNAQVKARNVNNSIFQRQCQVLGRLKKLPTPKTFPFANFVNGFMMQCSDPHWNPQAIRIRPRNWKRITFVGYFDTLQQDARRLLETIGAWDDYGATGWGPNGTLGFLERNGASHSTEAKSHQEEFYTPELLEKVYRYLKPDYDLELFHFTRPNVTGVVSSGKR</sequence>
<gene>
    <name evidence="11" type="ORF">IV203_031406</name>
</gene>
<comment type="similarity">
    <text evidence="2">Belongs to the sulfotransferase 2 family.</text>
</comment>
<evidence type="ECO:0000256" key="9">
    <source>
        <dbReference type="SAM" id="MobiDB-lite"/>
    </source>
</evidence>
<reference evidence="11" key="2">
    <citation type="submission" date="2021-04" db="EMBL/GenBank/DDBJ databases">
        <authorList>
            <person name="Podell S."/>
        </authorList>
    </citation>
    <scope>NUCLEOTIDE SEQUENCE</scope>
    <source>
        <strain evidence="11">Hildebrandi</strain>
    </source>
</reference>
<proteinExistence type="inferred from homology"/>
<keyword evidence="3" id="KW-0808">Transferase</keyword>
<keyword evidence="12" id="KW-1185">Reference proteome</keyword>
<comment type="caution">
    <text evidence="11">The sequence shown here is derived from an EMBL/GenBank/DDBJ whole genome shotgun (WGS) entry which is preliminary data.</text>
</comment>
<keyword evidence="6" id="KW-0333">Golgi apparatus</keyword>
<name>A0A9K3LU92_9STRA</name>
<feature type="region of interest" description="Disordered" evidence="9">
    <location>
        <begin position="61"/>
        <end position="83"/>
    </location>
</feature>
<evidence type="ECO:0000256" key="1">
    <source>
        <dbReference type="ARBA" id="ARBA00004323"/>
    </source>
</evidence>
<dbReference type="InterPro" id="IPR018011">
    <property type="entry name" value="Carb_sulfotrans_8-10"/>
</dbReference>
<dbReference type="InterPro" id="IPR005331">
    <property type="entry name" value="Sulfotransferase"/>
</dbReference>
<protein>
    <submittedName>
        <fullName evidence="11">Sulfotransferase family protein</fullName>
    </submittedName>
</protein>
<dbReference type="GO" id="GO:0008146">
    <property type="term" value="F:sulfotransferase activity"/>
    <property type="evidence" value="ECO:0007669"/>
    <property type="project" value="InterPro"/>
</dbReference>
<keyword evidence="5 10" id="KW-1133">Transmembrane helix</keyword>
<dbReference type="PANTHER" id="PTHR12137:SF54">
    <property type="entry name" value="CARBOHYDRATE SULFOTRANSFERASE"/>
    <property type="match status" value="1"/>
</dbReference>
<dbReference type="EMBL" id="JAGRRH010000006">
    <property type="protein sequence ID" value="KAG7368663.1"/>
    <property type="molecule type" value="Genomic_DNA"/>
</dbReference>
<dbReference type="GO" id="GO:0016051">
    <property type="term" value="P:carbohydrate biosynthetic process"/>
    <property type="evidence" value="ECO:0007669"/>
    <property type="project" value="InterPro"/>
</dbReference>
<evidence type="ECO:0000256" key="10">
    <source>
        <dbReference type="SAM" id="Phobius"/>
    </source>
</evidence>
<evidence type="ECO:0000313" key="12">
    <source>
        <dbReference type="Proteomes" id="UP000693970"/>
    </source>
</evidence>
<feature type="transmembrane region" description="Helical" evidence="10">
    <location>
        <begin position="12"/>
        <end position="31"/>
    </location>
</feature>
<organism evidence="11 12">
    <name type="scientific">Nitzschia inconspicua</name>
    <dbReference type="NCBI Taxonomy" id="303405"/>
    <lineage>
        <taxon>Eukaryota</taxon>
        <taxon>Sar</taxon>
        <taxon>Stramenopiles</taxon>
        <taxon>Ochrophyta</taxon>
        <taxon>Bacillariophyta</taxon>
        <taxon>Bacillariophyceae</taxon>
        <taxon>Bacillariophycidae</taxon>
        <taxon>Bacillariales</taxon>
        <taxon>Bacillariaceae</taxon>
        <taxon>Nitzschia</taxon>
    </lineage>
</organism>
<dbReference type="AlphaFoldDB" id="A0A9K3LU92"/>
<evidence type="ECO:0000313" key="11">
    <source>
        <dbReference type="EMBL" id="KAG7368663.1"/>
    </source>
</evidence>
<dbReference type="Pfam" id="PF03567">
    <property type="entry name" value="Sulfotransfer_2"/>
    <property type="match status" value="1"/>
</dbReference>
<dbReference type="Proteomes" id="UP000693970">
    <property type="component" value="Unassembled WGS sequence"/>
</dbReference>
<keyword evidence="8" id="KW-0325">Glycoprotein</keyword>
<reference evidence="11" key="1">
    <citation type="journal article" date="2021" name="Sci. Rep.">
        <title>Diploid genomic architecture of Nitzschia inconspicua, an elite biomass production diatom.</title>
        <authorList>
            <person name="Oliver A."/>
            <person name="Podell S."/>
            <person name="Pinowska A."/>
            <person name="Traller J.C."/>
            <person name="Smith S.R."/>
            <person name="McClure R."/>
            <person name="Beliaev A."/>
            <person name="Bohutskyi P."/>
            <person name="Hill E.A."/>
            <person name="Rabines A."/>
            <person name="Zheng H."/>
            <person name="Allen L.Z."/>
            <person name="Kuo A."/>
            <person name="Grigoriev I.V."/>
            <person name="Allen A.E."/>
            <person name="Hazlebeck D."/>
            <person name="Allen E.E."/>
        </authorList>
    </citation>
    <scope>NUCLEOTIDE SEQUENCE</scope>
    <source>
        <strain evidence="11">Hildebrandi</strain>
    </source>
</reference>
<evidence type="ECO:0000256" key="4">
    <source>
        <dbReference type="ARBA" id="ARBA00022692"/>
    </source>
</evidence>
<evidence type="ECO:0000256" key="3">
    <source>
        <dbReference type="ARBA" id="ARBA00022679"/>
    </source>
</evidence>
<evidence type="ECO:0000256" key="6">
    <source>
        <dbReference type="ARBA" id="ARBA00023034"/>
    </source>
</evidence>
<dbReference type="OrthoDB" id="206904at2759"/>
<dbReference type="PANTHER" id="PTHR12137">
    <property type="entry name" value="CARBOHYDRATE SULFOTRANSFERASE"/>
    <property type="match status" value="1"/>
</dbReference>
<keyword evidence="4 10" id="KW-0812">Transmembrane</keyword>
<evidence type="ECO:0000256" key="2">
    <source>
        <dbReference type="ARBA" id="ARBA00006339"/>
    </source>
</evidence>
<accession>A0A9K3LU92</accession>
<evidence type="ECO:0000256" key="8">
    <source>
        <dbReference type="ARBA" id="ARBA00023180"/>
    </source>
</evidence>
<comment type="subcellular location">
    <subcellularLocation>
        <location evidence="1">Golgi apparatus membrane</location>
        <topology evidence="1">Single-pass type II membrane protein</topology>
    </subcellularLocation>
</comment>
<evidence type="ECO:0000256" key="5">
    <source>
        <dbReference type="ARBA" id="ARBA00022989"/>
    </source>
</evidence>